<dbReference type="InterPro" id="IPR055348">
    <property type="entry name" value="DctQ"/>
</dbReference>
<dbReference type="InterPro" id="IPR007387">
    <property type="entry name" value="TRAP_DctQ"/>
</dbReference>
<evidence type="ECO:0000256" key="5">
    <source>
        <dbReference type="ARBA" id="ARBA00022692"/>
    </source>
</evidence>
<reference evidence="11 12" key="1">
    <citation type="journal article" date="2013" name="Genome Announc.">
        <title>Draft genome sequences for three mercury-methylating, sulfate-reducing bacteria.</title>
        <authorList>
            <person name="Brown S.D."/>
            <person name="Hurt R.A.Jr."/>
            <person name="Gilmour C.C."/>
            <person name="Elias D.A."/>
        </authorList>
    </citation>
    <scope>NUCLEOTIDE SEQUENCE [LARGE SCALE GENOMIC DNA]</scope>
    <source>
        <strain evidence="11 12">DSM 16529</strain>
    </source>
</reference>
<dbReference type="OrthoDB" id="9797534at2"/>
<dbReference type="RefSeq" id="WP_020886889.1">
    <property type="nucleotide sequence ID" value="NZ_ATHI01000026.1"/>
</dbReference>
<evidence type="ECO:0000313" key="11">
    <source>
        <dbReference type="EMBL" id="EPR32754.1"/>
    </source>
</evidence>
<dbReference type="Pfam" id="PF04290">
    <property type="entry name" value="DctQ"/>
    <property type="match status" value="1"/>
</dbReference>
<dbReference type="eggNOG" id="COG4665">
    <property type="taxonomic scope" value="Bacteria"/>
</dbReference>
<dbReference type="PROSITE" id="PS51257">
    <property type="entry name" value="PROKAR_LIPOPROTEIN"/>
    <property type="match status" value="1"/>
</dbReference>
<protein>
    <submittedName>
        <fullName evidence="11">Tripartite ATP-independent periplasmic transporter DctQ component</fullName>
    </submittedName>
</protein>
<dbReference type="Proteomes" id="UP000014975">
    <property type="component" value="Unassembled WGS sequence"/>
</dbReference>
<feature type="transmembrane region" description="Helical" evidence="9">
    <location>
        <begin position="52"/>
        <end position="72"/>
    </location>
</feature>
<accession>S7UG53</accession>
<keyword evidence="7 9" id="KW-0472">Membrane</keyword>
<keyword evidence="12" id="KW-1185">Reference proteome</keyword>
<keyword evidence="3" id="KW-1003">Cell membrane</keyword>
<evidence type="ECO:0000256" key="8">
    <source>
        <dbReference type="ARBA" id="ARBA00038436"/>
    </source>
</evidence>
<dbReference type="STRING" id="1121439.dsat_0195"/>
<evidence type="ECO:0000256" key="3">
    <source>
        <dbReference type="ARBA" id="ARBA00022475"/>
    </source>
</evidence>
<keyword evidence="4" id="KW-0997">Cell inner membrane</keyword>
<gene>
    <name evidence="11" type="ORF">dsat_0195</name>
</gene>
<keyword evidence="6 9" id="KW-1133">Transmembrane helix</keyword>
<name>S7UG53_9BACT</name>
<organism evidence="11 12">
    <name type="scientific">Alkalidesulfovibrio alkalitolerans DSM 16529</name>
    <dbReference type="NCBI Taxonomy" id="1121439"/>
    <lineage>
        <taxon>Bacteria</taxon>
        <taxon>Pseudomonadati</taxon>
        <taxon>Thermodesulfobacteriota</taxon>
        <taxon>Desulfovibrionia</taxon>
        <taxon>Desulfovibrionales</taxon>
        <taxon>Desulfovibrionaceae</taxon>
        <taxon>Alkalidesulfovibrio</taxon>
    </lineage>
</organism>
<evidence type="ECO:0000259" key="10">
    <source>
        <dbReference type="Pfam" id="PF04290"/>
    </source>
</evidence>
<evidence type="ECO:0000256" key="9">
    <source>
        <dbReference type="SAM" id="Phobius"/>
    </source>
</evidence>
<dbReference type="AlphaFoldDB" id="S7UG53"/>
<feature type="domain" description="Tripartite ATP-independent periplasmic transporters DctQ component" evidence="10">
    <location>
        <begin position="28"/>
        <end position="159"/>
    </location>
</feature>
<feature type="transmembrane region" description="Helical" evidence="9">
    <location>
        <begin position="93"/>
        <end position="111"/>
    </location>
</feature>
<dbReference type="GO" id="GO:0015740">
    <property type="term" value="P:C4-dicarboxylate transport"/>
    <property type="evidence" value="ECO:0007669"/>
    <property type="project" value="TreeGrafter"/>
</dbReference>
<dbReference type="PANTHER" id="PTHR35011">
    <property type="entry name" value="2,3-DIKETO-L-GULONATE TRAP TRANSPORTER SMALL PERMEASE PROTEIN YIAM"/>
    <property type="match status" value="1"/>
</dbReference>
<dbReference type="EMBL" id="ATHI01000026">
    <property type="protein sequence ID" value="EPR32754.1"/>
    <property type="molecule type" value="Genomic_DNA"/>
</dbReference>
<feature type="transmembrane region" description="Helical" evidence="9">
    <location>
        <begin position="137"/>
        <end position="158"/>
    </location>
</feature>
<comment type="caution">
    <text evidence="11">The sequence shown here is derived from an EMBL/GenBank/DDBJ whole genome shotgun (WGS) entry which is preliminary data.</text>
</comment>
<evidence type="ECO:0000256" key="1">
    <source>
        <dbReference type="ARBA" id="ARBA00004429"/>
    </source>
</evidence>
<dbReference type="GO" id="GO:0022857">
    <property type="term" value="F:transmembrane transporter activity"/>
    <property type="evidence" value="ECO:0007669"/>
    <property type="project" value="TreeGrafter"/>
</dbReference>
<evidence type="ECO:0000256" key="4">
    <source>
        <dbReference type="ARBA" id="ARBA00022519"/>
    </source>
</evidence>
<evidence type="ECO:0000256" key="2">
    <source>
        <dbReference type="ARBA" id="ARBA00022448"/>
    </source>
</evidence>
<sequence length="164" mass="17568">MISRFIVIVEGLSKGTALLSALALACLAALTLAEIGARALFGMSLMVTTEYGGYLLLAAVSLGFGLTLRDGALIRITMIRRLLPPAARKGMDVFACAGGLAVSIFILWHSARMVADHKRLDILADSMAETPLWIPQLLVPIGFSLFALQLLATAARLLTRDEEQ</sequence>
<evidence type="ECO:0000313" key="12">
    <source>
        <dbReference type="Proteomes" id="UP000014975"/>
    </source>
</evidence>
<keyword evidence="5 9" id="KW-0812">Transmembrane</keyword>
<keyword evidence="2" id="KW-0813">Transport</keyword>
<comment type="similarity">
    <text evidence="8">Belongs to the TRAP transporter small permease family.</text>
</comment>
<evidence type="ECO:0000256" key="6">
    <source>
        <dbReference type="ARBA" id="ARBA00022989"/>
    </source>
</evidence>
<dbReference type="PANTHER" id="PTHR35011:SF10">
    <property type="entry name" value="TRAP TRANSPORTER SMALL PERMEASE PROTEIN"/>
    <property type="match status" value="1"/>
</dbReference>
<evidence type="ECO:0000256" key="7">
    <source>
        <dbReference type="ARBA" id="ARBA00023136"/>
    </source>
</evidence>
<comment type="subcellular location">
    <subcellularLocation>
        <location evidence="1">Cell inner membrane</location>
        <topology evidence="1">Multi-pass membrane protein</topology>
    </subcellularLocation>
</comment>
<dbReference type="PATRIC" id="fig|1121439.3.peg.1541"/>
<dbReference type="GO" id="GO:0005886">
    <property type="term" value="C:plasma membrane"/>
    <property type="evidence" value="ECO:0007669"/>
    <property type="project" value="UniProtKB-SubCell"/>
</dbReference>
<proteinExistence type="inferred from homology"/>